<dbReference type="STRING" id="75743.A0A401NR32"/>
<accession>A0A401NR32</accession>
<dbReference type="PROSITE" id="PS51401">
    <property type="entry name" value="CHORD"/>
    <property type="match status" value="2"/>
</dbReference>
<dbReference type="InterPro" id="IPR008978">
    <property type="entry name" value="HSP20-like_chaperone"/>
</dbReference>
<feature type="non-terminal residue" evidence="7">
    <location>
        <position position="1"/>
    </location>
</feature>
<dbReference type="Gene3D" id="2.60.40.790">
    <property type="match status" value="1"/>
</dbReference>
<sequence>TQSDSPPAPRPGELLPDGARYSWSLEIFTGQRRLACYSPGSTRQVGSDRMSERCYNRGCGQCYQPDSNSQDACCYHPGVPIFHDALKGWSCCKKRTIDFSEFLAIPGCTKGQHSNVKPPEPLKPETGCNKDLTNNLKSQFDTEYIIKGPKSAESMKRERPSSEEPMVKLPLKVSKSLQESLEKLNKSTQKIDREREEESSSGLKVGTSCKHAGCKKTFQAPDSNLETCNFHPGIPIFHEGMKYWSCCKIKTTEFEDFIKQPGCAKGQHLWTKKEADKKLVGCRHDWHQTGSVVVITIYAKTPNPELSYIDANRTMLTIHIIFEQDKVFHKVLNLWGVADIEKSFVIMCPTKVEISLKKLDPVIWAKLELPPHKTEETEEKEKNEKEEKEKESKPLIQEKKETYVGDEPPPLEDDESDDSLGLSDTDEEFD</sequence>
<dbReference type="Pfam" id="PF04968">
    <property type="entry name" value="CHORD"/>
    <property type="match status" value="2"/>
</dbReference>
<feature type="compositionally biased region" description="Basic and acidic residues" evidence="4">
    <location>
        <begin position="372"/>
        <end position="403"/>
    </location>
</feature>
<evidence type="ECO:0000313" key="8">
    <source>
        <dbReference type="Proteomes" id="UP000288216"/>
    </source>
</evidence>
<evidence type="ECO:0000259" key="5">
    <source>
        <dbReference type="PROSITE" id="PS51203"/>
    </source>
</evidence>
<comment type="caution">
    <text evidence="7">The sequence shown here is derived from an EMBL/GenBank/DDBJ whole genome shotgun (WGS) entry which is preliminary data.</text>
</comment>
<dbReference type="AlphaFoldDB" id="A0A401NR32"/>
<proteinExistence type="predicted"/>
<dbReference type="Gene3D" id="4.10.1130.20">
    <property type="match status" value="2"/>
</dbReference>
<dbReference type="EMBL" id="BFAA01006646">
    <property type="protein sequence ID" value="GCB63363.1"/>
    <property type="molecule type" value="Genomic_DNA"/>
</dbReference>
<dbReference type="PROSITE" id="PS51203">
    <property type="entry name" value="CS"/>
    <property type="match status" value="1"/>
</dbReference>
<protein>
    <recommendedName>
        <fullName evidence="9">CHORD domain-containing protein</fullName>
    </recommendedName>
</protein>
<dbReference type="PANTHER" id="PTHR46983">
    <property type="entry name" value="CYSTEINE AND HISTIDINE-RICH DOMAIN-CONTAINING PROTEIN 1"/>
    <property type="match status" value="1"/>
</dbReference>
<organism evidence="7 8">
    <name type="scientific">Scyliorhinus torazame</name>
    <name type="common">Cloudy catshark</name>
    <name type="synonym">Catulus torazame</name>
    <dbReference type="NCBI Taxonomy" id="75743"/>
    <lineage>
        <taxon>Eukaryota</taxon>
        <taxon>Metazoa</taxon>
        <taxon>Chordata</taxon>
        <taxon>Craniata</taxon>
        <taxon>Vertebrata</taxon>
        <taxon>Chondrichthyes</taxon>
        <taxon>Elasmobranchii</taxon>
        <taxon>Galeomorphii</taxon>
        <taxon>Galeoidea</taxon>
        <taxon>Carcharhiniformes</taxon>
        <taxon>Scyliorhinidae</taxon>
        <taxon>Scyliorhinus</taxon>
    </lineage>
</organism>
<feature type="compositionally biased region" description="Acidic residues" evidence="4">
    <location>
        <begin position="409"/>
        <end position="430"/>
    </location>
</feature>
<evidence type="ECO:0000259" key="6">
    <source>
        <dbReference type="PROSITE" id="PS51401"/>
    </source>
</evidence>
<evidence type="ECO:0000256" key="2">
    <source>
        <dbReference type="ARBA" id="ARBA00022737"/>
    </source>
</evidence>
<feature type="domain" description="CS" evidence="5">
    <location>
        <begin position="279"/>
        <end position="368"/>
    </location>
</feature>
<feature type="region of interest" description="Disordered" evidence="4">
    <location>
        <begin position="372"/>
        <end position="430"/>
    </location>
</feature>
<dbReference type="InterPro" id="IPR007051">
    <property type="entry name" value="CHORD_dom"/>
</dbReference>
<keyword evidence="1" id="KW-0479">Metal-binding</keyword>
<keyword evidence="3" id="KW-0862">Zinc</keyword>
<reference evidence="7 8" key="1">
    <citation type="journal article" date="2018" name="Nat. Ecol. Evol.">
        <title>Shark genomes provide insights into elasmobranch evolution and the origin of vertebrates.</title>
        <authorList>
            <person name="Hara Y"/>
            <person name="Yamaguchi K"/>
            <person name="Onimaru K"/>
            <person name="Kadota M"/>
            <person name="Koyanagi M"/>
            <person name="Keeley SD"/>
            <person name="Tatsumi K"/>
            <person name="Tanaka K"/>
            <person name="Motone F"/>
            <person name="Kageyama Y"/>
            <person name="Nozu R"/>
            <person name="Adachi N"/>
            <person name="Nishimura O"/>
            <person name="Nakagawa R"/>
            <person name="Tanegashima C"/>
            <person name="Kiyatake I"/>
            <person name="Matsumoto R"/>
            <person name="Murakumo K"/>
            <person name="Nishida K"/>
            <person name="Terakita A"/>
            <person name="Kuratani S"/>
            <person name="Sato K"/>
            <person name="Hyodo S Kuraku.S."/>
        </authorList>
    </citation>
    <scope>NUCLEOTIDE SEQUENCE [LARGE SCALE GENOMIC DNA]</scope>
</reference>
<name>A0A401NR32_SCYTO</name>
<dbReference type="OMA" id="KHRWVAK"/>
<dbReference type="Pfam" id="PF04969">
    <property type="entry name" value="CS"/>
    <property type="match status" value="1"/>
</dbReference>
<dbReference type="PANTHER" id="PTHR46983:SF2">
    <property type="entry name" value="INTEGRIN SUBUNIT BETA 1 BINDING PROTEIN 2"/>
    <property type="match status" value="1"/>
</dbReference>
<dbReference type="InterPro" id="IPR007052">
    <property type="entry name" value="CS_dom"/>
</dbReference>
<dbReference type="SUPFAM" id="SSF49764">
    <property type="entry name" value="HSP20-like chaperones"/>
    <property type="match status" value="1"/>
</dbReference>
<dbReference type="CDD" id="cd06488">
    <property type="entry name" value="p23_melusin_like"/>
    <property type="match status" value="1"/>
</dbReference>
<feature type="domain" description="CHORD" evidence="6">
    <location>
        <begin position="209"/>
        <end position="268"/>
    </location>
</feature>
<evidence type="ECO:0000313" key="7">
    <source>
        <dbReference type="EMBL" id="GCB63363.1"/>
    </source>
</evidence>
<dbReference type="Proteomes" id="UP000288216">
    <property type="component" value="Unassembled WGS sequence"/>
</dbReference>
<evidence type="ECO:0008006" key="9">
    <source>
        <dbReference type="Google" id="ProtNLM"/>
    </source>
</evidence>
<keyword evidence="2" id="KW-0677">Repeat</keyword>
<feature type="region of interest" description="Disordered" evidence="4">
    <location>
        <begin position="183"/>
        <end position="202"/>
    </location>
</feature>
<gene>
    <name evidence="7" type="ORF">scyTo_0013193</name>
</gene>
<evidence type="ECO:0000256" key="3">
    <source>
        <dbReference type="ARBA" id="ARBA00022833"/>
    </source>
</evidence>
<feature type="domain" description="CHORD" evidence="6">
    <location>
        <begin position="54"/>
        <end position="113"/>
    </location>
</feature>
<dbReference type="OrthoDB" id="10261079at2759"/>
<evidence type="ECO:0000256" key="4">
    <source>
        <dbReference type="SAM" id="MobiDB-lite"/>
    </source>
</evidence>
<keyword evidence="8" id="KW-1185">Reference proteome</keyword>
<dbReference type="InterPro" id="IPR039790">
    <property type="entry name" value="CHRD1"/>
</dbReference>
<evidence type="ECO:0000256" key="1">
    <source>
        <dbReference type="ARBA" id="ARBA00022723"/>
    </source>
</evidence>
<feature type="compositionally biased region" description="Basic and acidic residues" evidence="4">
    <location>
        <begin position="183"/>
        <end position="198"/>
    </location>
</feature>
<dbReference type="GO" id="GO:0046872">
    <property type="term" value="F:metal ion binding"/>
    <property type="evidence" value="ECO:0007669"/>
    <property type="project" value="UniProtKB-KW"/>
</dbReference>